<accession>A0A1Y2D9P6</accession>
<dbReference type="EMBL" id="MCFJ01000025">
    <property type="protein sequence ID" value="ORY55904.1"/>
    <property type="molecule type" value="Genomic_DNA"/>
</dbReference>
<organism evidence="2 3">
    <name type="scientific">Pseudomassariella vexata</name>
    <dbReference type="NCBI Taxonomy" id="1141098"/>
    <lineage>
        <taxon>Eukaryota</taxon>
        <taxon>Fungi</taxon>
        <taxon>Dikarya</taxon>
        <taxon>Ascomycota</taxon>
        <taxon>Pezizomycotina</taxon>
        <taxon>Sordariomycetes</taxon>
        <taxon>Xylariomycetidae</taxon>
        <taxon>Amphisphaeriales</taxon>
        <taxon>Pseudomassariaceae</taxon>
        <taxon>Pseudomassariella</taxon>
    </lineage>
</organism>
<comment type="caution">
    <text evidence="2">The sequence shown here is derived from an EMBL/GenBank/DDBJ whole genome shotgun (WGS) entry which is preliminary data.</text>
</comment>
<evidence type="ECO:0000313" key="3">
    <source>
        <dbReference type="Proteomes" id="UP000193689"/>
    </source>
</evidence>
<dbReference type="InParanoid" id="A0A1Y2D9P6"/>
<evidence type="ECO:0000313" key="2">
    <source>
        <dbReference type="EMBL" id="ORY55904.1"/>
    </source>
</evidence>
<evidence type="ECO:0000256" key="1">
    <source>
        <dbReference type="SAM" id="MobiDB-lite"/>
    </source>
</evidence>
<keyword evidence="3" id="KW-1185">Reference proteome</keyword>
<dbReference type="RefSeq" id="XP_040709856.1">
    <property type="nucleotide sequence ID" value="XM_040858965.1"/>
</dbReference>
<name>A0A1Y2D9P6_9PEZI</name>
<gene>
    <name evidence="2" type="ORF">BCR38DRAFT_414756</name>
</gene>
<feature type="region of interest" description="Disordered" evidence="1">
    <location>
        <begin position="200"/>
        <end position="225"/>
    </location>
</feature>
<protein>
    <submittedName>
        <fullName evidence="2">Uncharacterized protein</fullName>
    </submittedName>
</protein>
<dbReference type="Proteomes" id="UP000193689">
    <property type="component" value="Unassembled WGS sequence"/>
</dbReference>
<dbReference type="GeneID" id="63775177"/>
<dbReference type="AlphaFoldDB" id="A0A1Y2D9P6"/>
<proteinExistence type="predicted"/>
<reference evidence="2 3" key="1">
    <citation type="submission" date="2016-07" db="EMBL/GenBank/DDBJ databases">
        <title>Pervasive Adenine N6-methylation of Active Genes in Fungi.</title>
        <authorList>
            <consortium name="DOE Joint Genome Institute"/>
            <person name="Mondo S.J."/>
            <person name="Dannebaum R.O."/>
            <person name="Kuo R.C."/>
            <person name="Labutti K."/>
            <person name="Haridas S."/>
            <person name="Kuo A."/>
            <person name="Salamov A."/>
            <person name="Ahrendt S.R."/>
            <person name="Lipzen A."/>
            <person name="Sullivan W."/>
            <person name="Andreopoulos W.B."/>
            <person name="Clum A."/>
            <person name="Lindquist E."/>
            <person name="Daum C."/>
            <person name="Ramamoorthy G.K."/>
            <person name="Gryganskyi A."/>
            <person name="Culley D."/>
            <person name="Magnuson J.K."/>
            <person name="James T.Y."/>
            <person name="O'Malley M.A."/>
            <person name="Stajich J.E."/>
            <person name="Spatafora J.W."/>
            <person name="Visel A."/>
            <person name="Grigoriev I.V."/>
        </authorList>
    </citation>
    <scope>NUCLEOTIDE SEQUENCE [LARGE SCALE GENOMIC DNA]</scope>
    <source>
        <strain evidence="2 3">CBS 129021</strain>
    </source>
</reference>
<sequence length="274" mass="31515">MATAVMSYRAEADIYCSLNPEDFKWSDHIVWQFDKNSNLINSGQVWIVEKRPAEPESAFTSIRPEDEPEAEGDRFRGLRIQYARENWGVTLTAYDLDDLENPRSAYHKNLDGLCRYLDGINSFGTSTWERKIEQLGGECEFDDYYADFDFLGEQYDDEEYYEQWGLDEMNEIYSTLCETGIEEETTLVEPEAIEIVDAEAESLPTQGDKPVEPVESPTRPDSPDEYWRKDTFLACSKLAKKVEKKLSAAKHTVAKVLKSISPKKVARSLKEARR</sequence>